<dbReference type="AlphaFoldDB" id="A0A9W8RXA3"/>
<dbReference type="Proteomes" id="UP001152049">
    <property type="component" value="Unassembled WGS sequence"/>
</dbReference>
<dbReference type="InterPro" id="IPR027268">
    <property type="entry name" value="Peptidase_M4/M1_CTD_sf"/>
</dbReference>
<proteinExistence type="predicted"/>
<evidence type="ECO:0000313" key="2">
    <source>
        <dbReference type="Proteomes" id="UP001152049"/>
    </source>
</evidence>
<name>A0A9W8RXA3_9HYPO</name>
<reference evidence="1" key="1">
    <citation type="submission" date="2022-09" db="EMBL/GenBank/DDBJ databases">
        <title>Fusarium specimens isolated from Avocado Roots.</title>
        <authorList>
            <person name="Stajich J."/>
            <person name="Roper C."/>
            <person name="Heimlech-Rivalta G."/>
        </authorList>
    </citation>
    <scope>NUCLEOTIDE SEQUENCE</scope>
    <source>
        <strain evidence="1">CF00136</strain>
    </source>
</reference>
<dbReference type="Gene3D" id="1.10.390.10">
    <property type="entry name" value="Neutral Protease Domain 2"/>
    <property type="match status" value="1"/>
</dbReference>
<evidence type="ECO:0000313" key="1">
    <source>
        <dbReference type="EMBL" id="KAJ4256707.1"/>
    </source>
</evidence>
<protein>
    <recommendedName>
        <fullName evidence="3">Peptidase M61 catalytic domain-containing protein</fullName>
    </recommendedName>
</protein>
<keyword evidence="2" id="KW-1185">Reference proteome</keyword>
<dbReference type="EMBL" id="JAOQAZ010000018">
    <property type="protein sequence ID" value="KAJ4256707.1"/>
    <property type="molecule type" value="Genomic_DNA"/>
</dbReference>
<sequence>MLCTQHPSLRLRLTPEFDENGVSALSIFLKIDVPFFNTEQPIFLFDTFTDNVPGHPYRSVDVNAYDDDGPVVFTFHDIPSSNRNTQQEWRVNRQTKGSITLELKAFPRKVSETTPLGARIDLRRDQGGLQGVGSWFLPRLISDQTYSTIVEWDIPSDAPAGTRCVWSLGEGHDPVVVEGPADIVCKTVFMVGPIQSYPDAKSPNDSAAACYWFGNLPPNFDRAKTYNTKLYSRMASFFEVEGGSYRVFIRKTQVGYGGTGFLSSYVLEYDDSTAEVSDDELLLLFTHEMVHSFAEMSDEEDGYDNDWFREGLAELYSSYLPYRFGLRDKDFLIRSINHHLQGYFSSPKIHMDIRDATSQIFDDWYAEWIGYKRGCAYLLFVDCLLRKRDGQLDMSKNGRIDRVIIDLARRWRKGQRVCAADWLVEIRKLVSPDDLDLEDHFWGMIEGRRVMDFENLYFDNEPFCSTSLPILEFGFDKKSRRTRVISGVVQGSNAEAAGLRDGLALLSASQPSACVEDVCETFRLFVDGGGRERLIEFLPRTKDKAPSWQVSGPRNKSLLEN</sequence>
<evidence type="ECO:0008006" key="3">
    <source>
        <dbReference type="Google" id="ProtNLM"/>
    </source>
</evidence>
<organism evidence="1 2">
    <name type="scientific">Fusarium torreyae</name>
    <dbReference type="NCBI Taxonomy" id="1237075"/>
    <lineage>
        <taxon>Eukaryota</taxon>
        <taxon>Fungi</taxon>
        <taxon>Dikarya</taxon>
        <taxon>Ascomycota</taxon>
        <taxon>Pezizomycotina</taxon>
        <taxon>Sordariomycetes</taxon>
        <taxon>Hypocreomycetidae</taxon>
        <taxon>Hypocreales</taxon>
        <taxon>Nectriaceae</taxon>
        <taxon>Fusarium</taxon>
    </lineage>
</organism>
<accession>A0A9W8RXA3</accession>
<comment type="caution">
    <text evidence="1">The sequence shown here is derived from an EMBL/GenBank/DDBJ whole genome shotgun (WGS) entry which is preliminary data.</text>
</comment>
<dbReference type="OrthoDB" id="626167at2759"/>
<gene>
    <name evidence="1" type="ORF">NW762_008803</name>
</gene>